<protein>
    <submittedName>
        <fullName evidence="1">Cytochrome P450</fullName>
    </submittedName>
</protein>
<organism evidence="1 2">
    <name type="scientific">Colletotrichum scovillei</name>
    <dbReference type="NCBI Taxonomy" id="1209932"/>
    <lineage>
        <taxon>Eukaryota</taxon>
        <taxon>Fungi</taxon>
        <taxon>Dikarya</taxon>
        <taxon>Ascomycota</taxon>
        <taxon>Pezizomycotina</taxon>
        <taxon>Sordariomycetes</taxon>
        <taxon>Hypocreomycetidae</taxon>
        <taxon>Glomerellales</taxon>
        <taxon>Glomerellaceae</taxon>
        <taxon>Colletotrichum</taxon>
        <taxon>Colletotrichum acutatum species complex</taxon>
    </lineage>
</organism>
<proteinExistence type="predicted"/>
<evidence type="ECO:0000313" key="2">
    <source>
        <dbReference type="Proteomes" id="UP000699042"/>
    </source>
</evidence>
<dbReference type="Proteomes" id="UP000699042">
    <property type="component" value="Unassembled WGS sequence"/>
</dbReference>
<dbReference type="EMBL" id="JAESDN010000011">
    <property type="protein sequence ID" value="KAG7044091.1"/>
    <property type="molecule type" value="Genomic_DNA"/>
</dbReference>
<evidence type="ECO:0000313" key="1">
    <source>
        <dbReference type="EMBL" id="KAG7044091.1"/>
    </source>
</evidence>
<comment type="caution">
    <text evidence="1">The sequence shown here is derived from an EMBL/GenBank/DDBJ whole genome shotgun (WGS) entry which is preliminary data.</text>
</comment>
<reference evidence="1" key="1">
    <citation type="submission" date="2021-05" db="EMBL/GenBank/DDBJ databases">
        <title>Comparative genomics of three Colletotrichum scovillei strains and genetic complementation revealed genes involved fungal growth and virulence on chili pepper.</title>
        <authorList>
            <person name="Hsieh D.-K."/>
            <person name="Chuang S.-C."/>
            <person name="Chen C.-Y."/>
            <person name="Chao Y.-T."/>
            <person name="Lu M.-Y.J."/>
            <person name="Lee M.-H."/>
            <person name="Shih M.-C."/>
        </authorList>
    </citation>
    <scope>NUCLEOTIDE SEQUENCE</scope>
    <source>
        <strain evidence="1">Coll-153</strain>
    </source>
</reference>
<accession>A0A9P7QZS3</accession>
<name>A0A9P7QZS3_9PEZI</name>
<gene>
    <name evidence="1" type="ORF">JMJ77_011908</name>
</gene>
<dbReference type="AlphaFoldDB" id="A0A9P7QZS3"/>
<sequence length="128" mass="13727">MASKDDGVLLGLSFLADSSVRESEHFFDNGIQVGDASSSYLFVGREAVLANGVWVGSAKALAKLLLASRIVAQELHSPTKGCTCGIMTCYDKTKQLPRHSLHQTNISACGSLCPQRQFLYGSSDQSQT</sequence>
<keyword evidence="2" id="KW-1185">Reference proteome</keyword>